<protein>
    <submittedName>
        <fullName evidence="1">Pol polyprotein</fullName>
    </submittedName>
</protein>
<evidence type="ECO:0000313" key="2">
    <source>
        <dbReference type="Proteomes" id="UP000311919"/>
    </source>
</evidence>
<dbReference type="PANTHER" id="PTHR47331">
    <property type="entry name" value="PHD-TYPE DOMAIN-CONTAINING PROTEIN"/>
    <property type="match status" value="1"/>
</dbReference>
<dbReference type="OrthoDB" id="10067762at2759"/>
<dbReference type="PANTHER" id="PTHR47331:SF1">
    <property type="entry name" value="GAG-LIKE PROTEIN"/>
    <property type="match status" value="1"/>
</dbReference>
<gene>
    <name evidence="1" type="ORF">EWB00_002145</name>
</gene>
<feature type="non-terminal residue" evidence="1">
    <location>
        <position position="1"/>
    </location>
</feature>
<keyword evidence="2" id="KW-1185">Reference proteome</keyword>
<dbReference type="EMBL" id="SKCS01000174">
    <property type="protein sequence ID" value="TNN14513.1"/>
    <property type="molecule type" value="Genomic_DNA"/>
</dbReference>
<dbReference type="InterPro" id="IPR008042">
    <property type="entry name" value="Retrotrans_Pao"/>
</dbReference>
<comment type="caution">
    <text evidence="1">The sequence shown here is derived from an EMBL/GenBank/DDBJ whole genome shotgun (WGS) entry which is preliminary data.</text>
</comment>
<reference evidence="1 2" key="1">
    <citation type="submission" date="2019-03" db="EMBL/GenBank/DDBJ databases">
        <title>An improved genome assembly of the fluke Schistosoma japonicum.</title>
        <authorList>
            <person name="Hu W."/>
            <person name="Luo F."/>
            <person name="Yin M."/>
            <person name="Mo X."/>
            <person name="Sun C."/>
            <person name="Wu Q."/>
            <person name="Zhu B."/>
            <person name="Xiang M."/>
            <person name="Wang J."/>
            <person name="Wang Y."/>
            <person name="Zhang T."/>
            <person name="Xu B."/>
            <person name="Zheng H."/>
            <person name="Feng Z."/>
        </authorList>
    </citation>
    <scope>NUCLEOTIDE SEQUENCE [LARGE SCALE GENOMIC DNA]</scope>
    <source>
        <strain evidence="1">HuSjv2</strain>
        <tissue evidence="1">Worms</tissue>
    </source>
</reference>
<name>A0A4Z2DDC4_SCHJA</name>
<proteinExistence type="predicted"/>
<dbReference type="STRING" id="6182.A0A4Z2DDC4"/>
<accession>A0A4Z2DDC4</accession>
<dbReference type="Pfam" id="PF05380">
    <property type="entry name" value="Peptidase_A17"/>
    <property type="match status" value="2"/>
</dbReference>
<sequence length="241" mass="27639">FVVNDVNKPITRKGTLSHLSSPFDYLWLVAPFVICAKQMFQMTCESKLGWDDPVGDIIDLHELCDASESGYGVVTYIHSKARVALMKAVTISRLELSAASTAVRIYSVVREELDISPVKTTFWTDSMIVIYYLRNESNRYSCFVANRVAIIREVTKKDQWRHVPSRLNLADLAPRGTMDVNVLNEKWLNKWPNKEEEPIVCETSLELKSNMALIQTNVKRSAQRPLLEYYSGWYRLLKTIA</sequence>
<organism evidence="1 2">
    <name type="scientific">Schistosoma japonicum</name>
    <name type="common">Blood fluke</name>
    <dbReference type="NCBI Taxonomy" id="6182"/>
    <lineage>
        <taxon>Eukaryota</taxon>
        <taxon>Metazoa</taxon>
        <taxon>Spiralia</taxon>
        <taxon>Lophotrochozoa</taxon>
        <taxon>Platyhelminthes</taxon>
        <taxon>Trematoda</taxon>
        <taxon>Digenea</taxon>
        <taxon>Strigeidida</taxon>
        <taxon>Schistosomatoidea</taxon>
        <taxon>Schistosomatidae</taxon>
        <taxon>Schistosoma</taxon>
    </lineage>
</organism>
<dbReference type="Proteomes" id="UP000311919">
    <property type="component" value="Unassembled WGS sequence"/>
</dbReference>
<evidence type="ECO:0000313" key="1">
    <source>
        <dbReference type="EMBL" id="TNN14513.1"/>
    </source>
</evidence>
<dbReference type="AlphaFoldDB" id="A0A4Z2DDC4"/>